<dbReference type="Gene3D" id="2.40.128.20">
    <property type="match status" value="1"/>
</dbReference>
<evidence type="ECO:0000313" key="3">
    <source>
        <dbReference type="Proteomes" id="UP000826195"/>
    </source>
</evidence>
<comment type="caution">
    <text evidence="2">The sequence shown here is derived from an EMBL/GenBank/DDBJ whole genome shotgun (WGS) entry which is preliminary data.</text>
</comment>
<accession>A0AAV7J7V4</accession>
<evidence type="ECO:0000256" key="1">
    <source>
        <dbReference type="SAM" id="SignalP"/>
    </source>
</evidence>
<proteinExistence type="predicted"/>
<reference evidence="2 3" key="1">
    <citation type="journal article" date="2021" name="J. Hered.">
        <title>A chromosome-level genome assembly of the parasitoid wasp, Cotesia glomerata (Hymenoptera: Braconidae).</title>
        <authorList>
            <person name="Pinto B.J."/>
            <person name="Weis J.J."/>
            <person name="Gamble T."/>
            <person name="Ode P.J."/>
            <person name="Paul R."/>
            <person name="Zaspel J.M."/>
        </authorList>
    </citation>
    <scope>NUCLEOTIDE SEQUENCE [LARGE SCALE GENOMIC DNA]</scope>
    <source>
        <strain evidence="2">CgM1</strain>
    </source>
</reference>
<dbReference type="SUPFAM" id="SSF50814">
    <property type="entry name" value="Lipocalins"/>
    <property type="match status" value="1"/>
</dbReference>
<dbReference type="EMBL" id="JAHXZJ010000001">
    <property type="protein sequence ID" value="KAH0567342.1"/>
    <property type="molecule type" value="Genomic_DNA"/>
</dbReference>
<keyword evidence="3" id="KW-1185">Reference proteome</keyword>
<feature type="signal peptide" evidence="1">
    <location>
        <begin position="1"/>
        <end position="16"/>
    </location>
</feature>
<gene>
    <name evidence="2" type="ORF">KQX54_008567</name>
</gene>
<evidence type="ECO:0000313" key="2">
    <source>
        <dbReference type="EMBL" id="KAH0567342.1"/>
    </source>
</evidence>
<keyword evidence="1" id="KW-0732">Signal</keyword>
<dbReference type="Proteomes" id="UP000826195">
    <property type="component" value="Unassembled WGS sequence"/>
</dbReference>
<dbReference type="AlphaFoldDB" id="A0AAV7J7V4"/>
<organism evidence="2 3">
    <name type="scientific">Cotesia glomerata</name>
    <name type="common">Lepidopteran parasitic wasp</name>
    <name type="synonym">Apanteles glomeratus</name>
    <dbReference type="NCBI Taxonomy" id="32391"/>
    <lineage>
        <taxon>Eukaryota</taxon>
        <taxon>Metazoa</taxon>
        <taxon>Ecdysozoa</taxon>
        <taxon>Arthropoda</taxon>
        <taxon>Hexapoda</taxon>
        <taxon>Insecta</taxon>
        <taxon>Pterygota</taxon>
        <taxon>Neoptera</taxon>
        <taxon>Endopterygota</taxon>
        <taxon>Hymenoptera</taxon>
        <taxon>Apocrita</taxon>
        <taxon>Ichneumonoidea</taxon>
        <taxon>Braconidae</taxon>
        <taxon>Microgastrinae</taxon>
        <taxon>Cotesia</taxon>
    </lineage>
</organism>
<sequence>MKFLIVIFCVIVAIYGHKQNMYSHGRCPEFLVIEDSNYVNFTGNWCICEQHAIGLPGFDRCITMSLEPKKSNIPGILLDITYSGVSENGQSVLVHGEALYKNSRDIRATYLVGETQVIKHYFINKLDNNYAMIGSCMEEGSYHIFEMWAVARDCLSCLNVQNGLQKEFEINRFSFNFTRVDHSNCP</sequence>
<name>A0AAV7J7V4_COTGL</name>
<protein>
    <submittedName>
        <fullName evidence="2">Uncharacterized protein</fullName>
    </submittedName>
</protein>
<feature type="chain" id="PRO_5043653108" evidence="1">
    <location>
        <begin position="17"/>
        <end position="186"/>
    </location>
</feature>
<dbReference type="InterPro" id="IPR012674">
    <property type="entry name" value="Calycin"/>
</dbReference>